<keyword evidence="3 5" id="KW-1133">Transmembrane helix</keyword>
<dbReference type="GO" id="GO:0097682">
    <property type="term" value="F:intracellularly phosphatidylinositol-3,5-bisphosphate-gated monatomic cation channel activity"/>
    <property type="evidence" value="ECO:0007669"/>
    <property type="project" value="TreeGrafter"/>
</dbReference>
<organism evidence="7 8">
    <name type="scientific">Enhydra lutris kenyoni</name>
    <name type="common">northern sea otter</name>
    <dbReference type="NCBI Taxonomy" id="391180"/>
    <lineage>
        <taxon>Eukaryota</taxon>
        <taxon>Metazoa</taxon>
        <taxon>Chordata</taxon>
        <taxon>Craniata</taxon>
        <taxon>Vertebrata</taxon>
        <taxon>Euteleostomi</taxon>
        <taxon>Mammalia</taxon>
        <taxon>Eutheria</taxon>
        <taxon>Laurasiatheria</taxon>
        <taxon>Carnivora</taxon>
        <taxon>Caniformia</taxon>
        <taxon>Musteloidea</taxon>
        <taxon>Mustelidae</taxon>
        <taxon>Lutrinae</taxon>
        <taxon>Enhydra</taxon>
    </lineage>
</organism>
<dbReference type="Pfam" id="PF00520">
    <property type="entry name" value="Ion_trans"/>
    <property type="match status" value="1"/>
</dbReference>
<evidence type="ECO:0000256" key="5">
    <source>
        <dbReference type="SAM" id="Phobius"/>
    </source>
</evidence>
<dbReference type="GO" id="GO:0019722">
    <property type="term" value="P:calcium-mediated signaling"/>
    <property type="evidence" value="ECO:0007669"/>
    <property type="project" value="TreeGrafter"/>
</dbReference>
<dbReference type="Proteomes" id="UP000248482">
    <property type="component" value="Unplaced"/>
</dbReference>
<gene>
    <name evidence="8" type="primary">LOC111149487</name>
</gene>
<feature type="domain" description="Ion transport" evidence="6">
    <location>
        <begin position="38"/>
        <end position="149"/>
    </location>
</feature>
<sequence length="204" mass="23453">MALECGRRWDLGIAQKRIRVGVHPFIRPSIHPSGSGGILVVVYYVFAILGISLFRGVIVAPGNGSLSTDNSSAPCGSFEQLEYWPNNFDDFAAALITLWNVMVVNNWQVFLEAYRRYSGPWSKIYFVLWWLVSSVIWVNLFLALILENFLHKWDRRSHLQSLAGDPDSTYQMSAELLFREVLEEPTEDELMEKLSHHPHLRLCR</sequence>
<protein>
    <submittedName>
        <fullName evidence="8">Two pore calcium channel protein 2-like</fullName>
    </submittedName>
</protein>
<dbReference type="GO" id="GO:0022832">
    <property type="term" value="F:voltage-gated channel activity"/>
    <property type="evidence" value="ECO:0007669"/>
    <property type="project" value="InterPro"/>
</dbReference>
<dbReference type="STRING" id="391180.A0A2Y9JRV5"/>
<feature type="transmembrane region" description="Helical" evidence="5">
    <location>
        <begin position="124"/>
        <end position="146"/>
    </location>
</feature>
<dbReference type="PANTHER" id="PTHR46768">
    <property type="entry name" value="TWO PORE CALCIUM CHANNEL PROTEIN 2"/>
    <property type="match status" value="1"/>
</dbReference>
<dbReference type="InterPro" id="IPR005821">
    <property type="entry name" value="Ion_trans_dom"/>
</dbReference>
<dbReference type="PANTHER" id="PTHR46768:SF1">
    <property type="entry name" value="TWO PORE CHANNEL PROTEIN 2"/>
    <property type="match status" value="1"/>
</dbReference>
<dbReference type="RefSeq" id="XP_022362289.1">
    <property type="nucleotide sequence ID" value="XM_022506581.1"/>
</dbReference>
<proteinExistence type="predicted"/>
<reference evidence="8" key="1">
    <citation type="submission" date="2025-08" db="UniProtKB">
        <authorList>
            <consortium name="RefSeq"/>
        </authorList>
    </citation>
    <scope>IDENTIFICATION</scope>
    <source>
        <tissue evidence="8">Blood</tissue>
    </source>
</reference>
<dbReference type="GO" id="GO:0015280">
    <property type="term" value="F:ligand-gated sodium channel activity"/>
    <property type="evidence" value="ECO:0007669"/>
    <property type="project" value="TreeGrafter"/>
</dbReference>
<keyword evidence="4 5" id="KW-0472">Membrane</keyword>
<keyword evidence="7" id="KW-1185">Reference proteome</keyword>
<evidence type="ECO:0000256" key="2">
    <source>
        <dbReference type="ARBA" id="ARBA00022692"/>
    </source>
</evidence>
<evidence type="ECO:0000256" key="4">
    <source>
        <dbReference type="ARBA" id="ARBA00023136"/>
    </source>
</evidence>
<dbReference type="AlphaFoldDB" id="A0A2Y9JRV5"/>
<evidence type="ECO:0000256" key="1">
    <source>
        <dbReference type="ARBA" id="ARBA00004141"/>
    </source>
</evidence>
<evidence type="ECO:0000259" key="6">
    <source>
        <dbReference type="Pfam" id="PF00520"/>
    </source>
</evidence>
<dbReference type="GeneID" id="111149487"/>
<evidence type="ECO:0000313" key="7">
    <source>
        <dbReference type="Proteomes" id="UP000248482"/>
    </source>
</evidence>
<dbReference type="OrthoDB" id="416585at2759"/>
<feature type="transmembrane region" description="Helical" evidence="5">
    <location>
        <begin position="37"/>
        <end position="58"/>
    </location>
</feature>
<name>A0A2Y9JRV5_ENHLU</name>
<comment type="subcellular location">
    <subcellularLocation>
        <location evidence="1">Membrane</location>
        <topology evidence="1">Multi-pass membrane protein</topology>
    </subcellularLocation>
</comment>
<evidence type="ECO:0000313" key="8">
    <source>
        <dbReference type="RefSeq" id="XP_022362289.1"/>
    </source>
</evidence>
<evidence type="ECO:0000256" key="3">
    <source>
        <dbReference type="ARBA" id="ARBA00022989"/>
    </source>
</evidence>
<accession>A0A2Y9JRV5</accession>
<keyword evidence="2 5" id="KW-0812">Transmembrane</keyword>
<dbReference type="GO" id="GO:0005765">
    <property type="term" value="C:lysosomal membrane"/>
    <property type="evidence" value="ECO:0007669"/>
    <property type="project" value="InterPro"/>
</dbReference>
<dbReference type="InterPro" id="IPR028798">
    <property type="entry name" value="TPC2"/>
</dbReference>
<dbReference type="KEGG" id="elk:111149487"/>
<dbReference type="Gene3D" id="1.10.287.70">
    <property type="match status" value="1"/>
</dbReference>
<dbReference type="GO" id="GO:0075509">
    <property type="term" value="P:endocytosis involved in viral entry into host cell"/>
    <property type="evidence" value="ECO:0007669"/>
    <property type="project" value="TreeGrafter"/>
</dbReference>